<evidence type="ECO:0000313" key="1">
    <source>
        <dbReference type="EMBL" id="KAJ8684535.1"/>
    </source>
</evidence>
<sequence>MVTVIKTISPLNNQRVPFLLTLLVKIAIKPIVKTQKLLLEFCRVELSVLISVGRWYFPCVICQSSHKRSITILFYNLLQKKSTAYFRISEPSSESQNSPAYQPPKKFKSDPISFEHEVKMVAIADAHPNWSLRTLQNNGCAALTHMDTLARWRADIAKKGTQFDRSEFINEKTFEAFKEARSKRQPVLFRNCQEWALQADFEYDAEVNASGSSGRGSTGNGSEADTNSRKKFYASKSWIGRFKTKYRIKQRKITRFVKPTEMRTIETIEQVFHEFQDECYKDIEVRLVVKKLGTVKELVRRSKDDVTSQELS</sequence>
<name>A0ACC2PLR5_9HYME</name>
<protein>
    <submittedName>
        <fullName evidence="1">Uncharacterized protein</fullName>
    </submittedName>
</protein>
<accession>A0ACC2PLR5</accession>
<dbReference type="EMBL" id="CM056741">
    <property type="protein sequence ID" value="KAJ8684535.1"/>
    <property type="molecule type" value="Genomic_DNA"/>
</dbReference>
<proteinExistence type="predicted"/>
<evidence type="ECO:0000313" key="2">
    <source>
        <dbReference type="Proteomes" id="UP001239111"/>
    </source>
</evidence>
<reference evidence="1" key="1">
    <citation type="submission" date="2023-04" db="EMBL/GenBank/DDBJ databases">
        <title>A chromosome-level genome assembly of the parasitoid wasp Eretmocerus hayati.</title>
        <authorList>
            <person name="Zhong Y."/>
            <person name="Liu S."/>
            <person name="Liu Y."/>
        </authorList>
    </citation>
    <scope>NUCLEOTIDE SEQUENCE</scope>
    <source>
        <strain evidence="1">ZJU_SS_LIU_2023</strain>
    </source>
</reference>
<comment type="caution">
    <text evidence="1">The sequence shown here is derived from an EMBL/GenBank/DDBJ whole genome shotgun (WGS) entry which is preliminary data.</text>
</comment>
<gene>
    <name evidence="1" type="ORF">QAD02_020327</name>
</gene>
<dbReference type="Proteomes" id="UP001239111">
    <property type="component" value="Chromosome 1"/>
</dbReference>
<organism evidence="1 2">
    <name type="scientific">Eretmocerus hayati</name>
    <dbReference type="NCBI Taxonomy" id="131215"/>
    <lineage>
        <taxon>Eukaryota</taxon>
        <taxon>Metazoa</taxon>
        <taxon>Ecdysozoa</taxon>
        <taxon>Arthropoda</taxon>
        <taxon>Hexapoda</taxon>
        <taxon>Insecta</taxon>
        <taxon>Pterygota</taxon>
        <taxon>Neoptera</taxon>
        <taxon>Endopterygota</taxon>
        <taxon>Hymenoptera</taxon>
        <taxon>Apocrita</taxon>
        <taxon>Proctotrupomorpha</taxon>
        <taxon>Chalcidoidea</taxon>
        <taxon>Aphelinidae</taxon>
        <taxon>Aphelininae</taxon>
        <taxon>Eretmocerus</taxon>
    </lineage>
</organism>
<keyword evidence="2" id="KW-1185">Reference proteome</keyword>